<keyword evidence="4 14" id="KW-0547">Nucleotide-binding</keyword>
<evidence type="ECO:0000256" key="8">
    <source>
        <dbReference type="ARBA" id="ARBA00022839"/>
    </source>
</evidence>
<comment type="similarity">
    <text evidence="14">Belongs to the helicase family. AddB/RexB type 1 subfamily.</text>
</comment>
<keyword evidence="2 14" id="KW-0540">Nuclease</keyword>
<evidence type="ECO:0000256" key="1">
    <source>
        <dbReference type="ARBA" id="ARBA00022485"/>
    </source>
</evidence>
<reference evidence="17" key="1">
    <citation type="submission" date="2016-05" db="EMBL/GenBank/DDBJ databases">
        <authorList>
            <person name="Wang W."/>
            <person name="Zhu L."/>
        </authorList>
    </citation>
    <scope>NUCLEOTIDE SEQUENCE [LARGE SCALE GENOMIC DNA]</scope>
    <source>
        <strain evidence="17">W-2</strain>
    </source>
</reference>
<dbReference type="Pfam" id="PF21445">
    <property type="entry name" value="ADDB_N"/>
    <property type="match status" value="1"/>
</dbReference>
<keyword evidence="7 14" id="KW-0347">Helicase</keyword>
<dbReference type="GO" id="GO:0046872">
    <property type="term" value="F:metal ion binding"/>
    <property type="evidence" value="ECO:0007669"/>
    <property type="project" value="UniProtKB-KW"/>
</dbReference>
<evidence type="ECO:0000256" key="12">
    <source>
        <dbReference type="ARBA" id="ARBA00023125"/>
    </source>
</evidence>
<evidence type="ECO:0000256" key="4">
    <source>
        <dbReference type="ARBA" id="ARBA00022741"/>
    </source>
</evidence>
<proteinExistence type="inferred from homology"/>
<evidence type="ECO:0000256" key="5">
    <source>
        <dbReference type="ARBA" id="ARBA00022763"/>
    </source>
</evidence>
<accession>A0A1B7KPL0</accession>
<evidence type="ECO:0000256" key="2">
    <source>
        <dbReference type="ARBA" id="ARBA00022722"/>
    </source>
</evidence>
<dbReference type="OrthoDB" id="9758506at2"/>
<dbReference type="Gene3D" id="6.10.140.1030">
    <property type="match status" value="1"/>
</dbReference>
<dbReference type="GO" id="GO:0000724">
    <property type="term" value="P:double-strand break repair via homologous recombination"/>
    <property type="evidence" value="ECO:0007669"/>
    <property type="project" value="UniProtKB-UniRule"/>
</dbReference>
<feature type="binding site" evidence="14">
    <location>
        <position position="1134"/>
    </location>
    <ligand>
        <name>[4Fe-4S] cluster</name>
        <dbReference type="ChEBI" id="CHEBI:49883"/>
    </ligand>
</feature>
<dbReference type="InterPro" id="IPR014017">
    <property type="entry name" value="DNA_helicase_UvrD-like_C"/>
</dbReference>
<name>A0A1B7KPL0_PARTM</name>
<dbReference type="Gene3D" id="3.40.50.300">
    <property type="entry name" value="P-loop containing nucleotide triphosphate hydrolases"/>
    <property type="match status" value="4"/>
</dbReference>
<evidence type="ECO:0000259" key="15">
    <source>
        <dbReference type="PROSITE" id="PS51217"/>
    </source>
</evidence>
<keyword evidence="1 14" id="KW-0004">4Fe-4S</keyword>
<keyword evidence="9 14" id="KW-0067">ATP-binding</keyword>
<comment type="subunit">
    <text evidence="14">Heterodimer of AddA and AddB.</text>
</comment>
<evidence type="ECO:0000256" key="7">
    <source>
        <dbReference type="ARBA" id="ARBA00022806"/>
    </source>
</evidence>
<comment type="cofactor">
    <cofactor evidence="14">
        <name>[4Fe-4S] cluster</name>
        <dbReference type="ChEBI" id="CHEBI:49883"/>
    </cofactor>
    <text evidence="14">Binds 1 [4Fe-4S] cluster.</text>
</comment>
<dbReference type="NCBIfam" id="TIGR02773">
    <property type="entry name" value="addB_Gpos"/>
    <property type="match status" value="1"/>
</dbReference>
<sequence>MKVIPMSLRFLLGRSGSGKTTTCLNEIRDKLKEDPKGNPIVYLVPEQMTFQSEYALIHTPGLDGMIRAQVFSFTRLAWRVLQETGGMSRYHINDIGMQMMIRKIVEHRKQQLKLFGRAVDKAGFIQQLHDTITECKRYCVAPQHLREHVKTLTGQGKKPAEKVLADKLNDISIVYEELERSLFNHYIDSEDYLRLLSEKIPHSHYLRNAEIYIDGFHQFTPQEYMVLEQLLIHCKRVTVSLTVDAPYDDRLPNELHLFYLTAKTYHDIRQMALLNGVAIEDAVILQKNMRHQEKALAHLEAHYHARPAVAFLEKMNSIIVYEAANRRAEVEAIAREIVRLVRDEGYRYRDIALIVRNTEDYRDLVKTVFSDFHIPYFMDEKEPMHHHPLIELLRASMEIITSRWRYESVFRAIKTDLLFPAEEDTDALREAMDQLENYVLAYGIKGEKWTNGERWTYRRYQALEGLSIPQTDEEKQYEEKLNQWRDMIAAPLSKLERRMRRAKDGRSLCEAIYLFLEELQIPRKLEKMSKEAEEQGRLMEARQHEQVWNAVIDLFNQYVELLGNEPIPLAEFAKIIETGLDRLEFSLVPPAIDQVIVAQLDRSRLIDVKCVFIIGVNEGVIPAKAKEDGLLAETERELLQQFGTRVAPGGREQLFYEPFFIYLALTSPSERLYVTYPLANEEGKALSPSIIIKHLADLFPNLQKRVCGNDPLDAELAEQRAFVTAPRATLTYLVAQLQAWKRHYSIAPLWWDVYNFYASDPQWREQARKALAGLFYANESTPLKKEISKRLYGKKIQASVSRMEQFQKCPFSHFASHGLRLKEREVFRLDAPDIGQLFHYALKIISDRLREAKIDWRNLSKQQCEQLSTEAVEQIAPLIQQKVLLSSNRYHYMKRKLRNIVARTTNVLSEHAKASSFVPIGLELEFGPNGALPPLTFRLPDGTVMELVGRIDRVDKAESSRGVLLRVIDYKSSAKTLNLTEVYYGLALQMLTYLDIVLTYAEQLVGKEAFPAGILYFHVHNPVIKSDQLLHDEKEVERKLLEQFKMRGLLLGDAEAIRLMDTQMEEGKWSLIVPAQITKKGAIHAKSSVISEEDFWHLRQHIRHLFQMIGMQIADGIVDVAPYKLNEQTPCEFCSFKPVCQFDESFPNHRYRLLIPQENQEIVRKLSEGKDFNE</sequence>
<dbReference type="EC" id="3.1.-.-" evidence="14"/>
<dbReference type="EMBL" id="LXMA01000038">
    <property type="protein sequence ID" value="OAT72045.1"/>
    <property type="molecule type" value="Genomic_DNA"/>
</dbReference>
<protein>
    <recommendedName>
        <fullName evidence="14">ATP-dependent helicase/deoxyribonuclease subunit B</fullName>
        <ecNumber evidence="14">3.1.-.-</ecNumber>
    </recommendedName>
    <alternativeName>
        <fullName evidence="14">ATP-dependent helicase/nuclease subunit AddB</fullName>
    </alternativeName>
</protein>
<comment type="function">
    <text evidence="14">The heterodimer acts as both an ATP-dependent DNA helicase and an ATP-dependent, dual-direction single-stranded exonuclease. Recognizes the chi site generating a DNA molecule suitable for the initiation of homologous recombination. The AddB subunit has 5' -&gt; 3' nuclease activity but not helicase activity.</text>
</comment>
<dbReference type="HAMAP" id="MF_01452">
    <property type="entry name" value="AddB_type1"/>
    <property type="match status" value="1"/>
</dbReference>
<evidence type="ECO:0000256" key="10">
    <source>
        <dbReference type="ARBA" id="ARBA00023004"/>
    </source>
</evidence>
<dbReference type="InterPro" id="IPR038726">
    <property type="entry name" value="PDDEXK_AddAB-type"/>
</dbReference>
<evidence type="ECO:0000256" key="14">
    <source>
        <dbReference type="HAMAP-Rule" id="MF_01452"/>
    </source>
</evidence>
<keyword evidence="11 14" id="KW-0411">Iron-sulfur</keyword>
<dbReference type="InterPro" id="IPR049035">
    <property type="entry name" value="ADDB_N"/>
</dbReference>
<keyword evidence="3 14" id="KW-0479">Metal-binding</keyword>
<dbReference type="Proteomes" id="UP000078290">
    <property type="component" value="Unassembled WGS sequence"/>
</dbReference>
<keyword evidence="10 14" id="KW-0408">Iron</keyword>
<dbReference type="InterPro" id="IPR014140">
    <property type="entry name" value="DNA_helicase_suAddB"/>
</dbReference>
<gene>
    <name evidence="14" type="primary">addB</name>
    <name evidence="16" type="ORF">A7K69_11625</name>
</gene>
<evidence type="ECO:0000256" key="6">
    <source>
        <dbReference type="ARBA" id="ARBA00022801"/>
    </source>
</evidence>
<evidence type="ECO:0000256" key="11">
    <source>
        <dbReference type="ARBA" id="ARBA00023014"/>
    </source>
</evidence>
<dbReference type="InterPro" id="IPR027417">
    <property type="entry name" value="P-loop_NTPase"/>
</dbReference>
<dbReference type="SUPFAM" id="SSF52540">
    <property type="entry name" value="P-loop containing nucleoside triphosphate hydrolases"/>
    <property type="match status" value="2"/>
</dbReference>
<keyword evidence="13 14" id="KW-0234">DNA repair</keyword>
<evidence type="ECO:0000256" key="9">
    <source>
        <dbReference type="ARBA" id="ARBA00022840"/>
    </source>
</evidence>
<dbReference type="Gene3D" id="3.90.320.10">
    <property type="match status" value="1"/>
</dbReference>
<dbReference type="GO" id="GO:0003690">
    <property type="term" value="F:double-stranded DNA binding"/>
    <property type="evidence" value="ECO:0007669"/>
    <property type="project" value="UniProtKB-UniRule"/>
</dbReference>
<feature type="binding site" evidence="14">
    <location>
        <position position="809"/>
    </location>
    <ligand>
        <name>[4Fe-4S] cluster</name>
        <dbReference type="ChEBI" id="CHEBI:49883"/>
    </ligand>
</feature>
<dbReference type="GO" id="GO:0008409">
    <property type="term" value="F:5'-3' exonuclease activity"/>
    <property type="evidence" value="ECO:0007669"/>
    <property type="project" value="UniProtKB-UniRule"/>
</dbReference>
<evidence type="ECO:0000313" key="17">
    <source>
        <dbReference type="Proteomes" id="UP000078290"/>
    </source>
</evidence>
<dbReference type="InterPro" id="IPR011604">
    <property type="entry name" value="PDDEXK-like_dom_sf"/>
</dbReference>
<dbReference type="GO" id="GO:0004386">
    <property type="term" value="F:helicase activity"/>
    <property type="evidence" value="ECO:0007669"/>
    <property type="project" value="UniProtKB-KW"/>
</dbReference>
<dbReference type="GO" id="GO:0051539">
    <property type="term" value="F:4 iron, 4 sulfur cluster binding"/>
    <property type="evidence" value="ECO:0007669"/>
    <property type="project" value="UniProtKB-KW"/>
</dbReference>
<evidence type="ECO:0000256" key="13">
    <source>
        <dbReference type="ARBA" id="ARBA00023204"/>
    </source>
</evidence>
<feature type="binding site" evidence="14">
    <location>
        <position position="1140"/>
    </location>
    <ligand>
        <name>[4Fe-4S] cluster</name>
        <dbReference type="ChEBI" id="CHEBI:49883"/>
    </ligand>
</feature>
<evidence type="ECO:0000313" key="16">
    <source>
        <dbReference type="EMBL" id="OAT72045.1"/>
    </source>
</evidence>
<keyword evidence="8 14" id="KW-0269">Exonuclease</keyword>
<comment type="miscellaneous">
    <text evidence="14">Despite having conserved helicase domains, this subunit does not have helicase activity.</text>
</comment>
<keyword evidence="5 14" id="KW-0227">DNA damage</keyword>
<dbReference type="Pfam" id="PF13361">
    <property type="entry name" value="UvrD_C"/>
    <property type="match status" value="1"/>
</dbReference>
<feature type="binding site" evidence="14">
    <location>
        <position position="1131"/>
    </location>
    <ligand>
        <name>[4Fe-4S] cluster</name>
        <dbReference type="ChEBI" id="CHEBI:49883"/>
    </ligand>
</feature>
<dbReference type="GO" id="GO:0005524">
    <property type="term" value="F:ATP binding"/>
    <property type="evidence" value="ECO:0007669"/>
    <property type="project" value="UniProtKB-UniRule"/>
</dbReference>
<dbReference type="Pfam" id="PF12705">
    <property type="entry name" value="PDDEXK_1"/>
    <property type="match status" value="1"/>
</dbReference>
<comment type="cofactor">
    <cofactor evidence="14">
        <name>Mg(2+)</name>
        <dbReference type="ChEBI" id="CHEBI:18420"/>
    </cofactor>
</comment>
<dbReference type="PROSITE" id="PS51217">
    <property type="entry name" value="UVRD_HELICASE_CTER"/>
    <property type="match status" value="1"/>
</dbReference>
<comment type="caution">
    <text evidence="16">The sequence shown here is derived from an EMBL/GenBank/DDBJ whole genome shotgun (WGS) entry which is preliminary data.</text>
</comment>
<keyword evidence="12 14" id="KW-0238">DNA-binding</keyword>
<dbReference type="PANTHER" id="PTHR30591:SF1">
    <property type="entry name" value="RECBCD ENZYME SUBUNIT RECC"/>
    <property type="match status" value="1"/>
</dbReference>
<dbReference type="PANTHER" id="PTHR30591">
    <property type="entry name" value="RECBCD ENZYME SUBUNIT RECC"/>
    <property type="match status" value="1"/>
</dbReference>
<keyword evidence="6 14" id="KW-0378">Hydrolase</keyword>
<dbReference type="AlphaFoldDB" id="A0A1B7KPL0"/>
<evidence type="ECO:0000256" key="3">
    <source>
        <dbReference type="ARBA" id="ARBA00022723"/>
    </source>
</evidence>
<organism evidence="16 17">
    <name type="scientific">Parageobacillus thermoglucosidasius</name>
    <name type="common">Geobacillus thermoglucosidasius</name>
    <dbReference type="NCBI Taxonomy" id="1426"/>
    <lineage>
        <taxon>Bacteria</taxon>
        <taxon>Bacillati</taxon>
        <taxon>Bacillota</taxon>
        <taxon>Bacilli</taxon>
        <taxon>Bacillales</taxon>
        <taxon>Anoxybacillaceae</taxon>
        <taxon>Parageobacillus</taxon>
    </lineage>
</organism>
<feature type="domain" description="UvrD-like helicase C-terminal" evidence="15">
    <location>
        <begin position="287"/>
        <end position="593"/>
    </location>
</feature>